<accession>L9XML0</accession>
<feature type="domain" description="Thiamine pyrophosphate enzyme TPP-binding" evidence="2">
    <location>
        <begin position="26"/>
        <end position="168"/>
    </location>
</feature>
<dbReference type="Gene3D" id="3.40.50.970">
    <property type="match status" value="1"/>
</dbReference>
<gene>
    <name evidence="3" type="ORF">C489_20871</name>
</gene>
<dbReference type="InterPro" id="IPR011766">
    <property type="entry name" value="TPP_enzyme_TPP-bd"/>
</dbReference>
<dbReference type="InterPro" id="IPR029061">
    <property type="entry name" value="THDP-binding"/>
</dbReference>
<dbReference type="GO" id="GO:0006082">
    <property type="term" value="P:organic acid metabolic process"/>
    <property type="evidence" value="ECO:0007669"/>
    <property type="project" value="UniProtKB-ARBA"/>
</dbReference>
<comment type="caution">
    <text evidence="3">The sequence shown here is derived from an EMBL/GenBank/DDBJ whole genome shotgun (WGS) entry which is preliminary data.</text>
</comment>
<dbReference type="GO" id="GO:0050660">
    <property type="term" value="F:flavin adenine dinucleotide binding"/>
    <property type="evidence" value="ECO:0007669"/>
    <property type="project" value="TreeGrafter"/>
</dbReference>
<dbReference type="PANTHER" id="PTHR18968">
    <property type="entry name" value="THIAMINE PYROPHOSPHATE ENZYMES"/>
    <property type="match status" value="1"/>
</dbReference>
<dbReference type="OrthoDB" id="6837at2157"/>
<organism evidence="3 4">
    <name type="scientific">Natrinema versiforme JCM 10478</name>
    <dbReference type="NCBI Taxonomy" id="1227496"/>
    <lineage>
        <taxon>Archaea</taxon>
        <taxon>Methanobacteriati</taxon>
        <taxon>Methanobacteriota</taxon>
        <taxon>Stenosarchaea group</taxon>
        <taxon>Halobacteria</taxon>
        <taxon>Halobacteriales</taxon>
        <taxon>Natrialbaceae</taxon>
        <taxon>Natrinema</taxon>
    </lineage>
</organism>
<dbReference type="AlphaFoldDB" id="L9XML0"/>
<dbReference type="SUPFAM" id="SSF52518">
    <property type="entry name" value="Thiamin diphosphate-binding fold (THDP-binding)"/>
    <property type="match status" value="1"/>
</dbReference>
<dbReference type="STRING" id="1227496.C489_20871"/>
<proteinExistence type="inferred from homology"/>
<dbReference type="GO" id="GO:0030976">
    <property type="term" value="F:thiamine pyrophosphate binding"/>
    <property type="evidence" value="ECO:0007669"/>
    <property type="project" value="InterPro"/>
</dbReference>
<evidence type="ECO:0000259" key="2">
    <source>
        <dbReference type="Pfam" id="PF02775"/>
    </source>
</evidence>
<dbReference type="EMBL" id="AOID01000064">
    <property type="protein sequence ID" value="ELY63004.1"/>
    <property type="molecule type" value="Genomic_DNA"/>
</dbReference>
<evidence type="ECO:0000313" key="4">
    <source>
        <dbReference type="Proteomes" id="UP000011632"/>
    </source>
</evidence>
<comment type="similarity">
    <text evidence="1">Belongs to the TPP enzyme family.</text>
</comment>
<dbReference type="GO" id="GO:0044272">
    <property type="term" value="P:sulfur compound biosynthetic process"/>
    <property type="evidence" value="ECO:0007669"/>
    <property type="project" value="UniProtKB-ARBA"/>
</dbReference>
<dbReference type="Proteomes" id="UP000011632">
    <property type="component" value="Unassembled WGS sequence"/>
</dbReference>
<reference evidence="3 4" key="1">
    <citation type="journal article" date="2014" name="PLoS Genet.">
        <title>Phylogenetically driven sequencing of extremely halophilic archaea reveals strategies for static and dynamic osmo-response.</title>
        <authorList>
            <person name="Becker E.A."/>
            <person name="Seitzer P.M."/>
            <person name="Tritt A."/>
            <person name="Larsen D."/>
            <person name="Krusor M."/>
            <person name="Yao A.I."/>
            <person name="Wu D."/>
            <person name="Madern D."/>
            <person name="Eisen J.A."/>
            <person name="Darling A.E."/>
            <person name="Facciotti M.T."/>
        </authorList>
    </citation>
    <scope>NUCLEOTIDE SEQUENCE [LARGE SCALE GENOMIC DNA]</scope>
    <source>
        <strain evidence="3 4">JCM 10478</strain>
    </source>
</reference>
<dbReference type="PATRIC" id="fig|1227496.3.peg.4176"/>
<dbReference type="InterPro" id="IPR045229">
    <property type="entry name" value="TPP_enz"/>
</dbReference>
<dbReference type="GO" id="GO:0003984">
    <property type="term" value="F:acetolactate synthase activity"/>
    <property type="evidence" value="ECO:0007669"/>
    <property type="project" value="TreeGrafter"/>
</dbReference>
<dbReference type="Pfam" id="PF02775">
    <property type="entry name" value="TPP_enzyme_C"/>
    <property type="match status" value="1"/>
</dbReference>
<dbReference type="CDD" id="cd02002">
    <property type="entry name" value="TPP_BFDC"/>
    <property type="match status" value="1"/>
</dbReference>
<sequence length="172" mass="19010">MKRVADSAYVVDESVTSMFPIKTRWDSDPEQYVTNKGGGLGYGLPVSIGGAIAERQRDNPREVIGFVGDGSYLYYPNAIYSAARYDLDLTVVIADNRNYRILKDDTLDLLGGDEEDHEFVGMDFDPQVDIVQNAESHVGRAELVENPDGIERALEDALARDGVDVLDVLVHD</sequence>
<evidence type="ECO:0000256" key="1">
    <source>
        <dbReference type="ARBA" id="ARBA00007812"/>
    </source>
</evidence>
<keyword evidence="4" id="KW-1185">Reference proteome</keyword>
<name>L9XML0_9EURY</name>
<protein>
    <submittedName>
        <fullName evidence="3">Acetolactate synthase</fullName>
    </submittedName>
</protein>
<evidence type="ECO:0000313" key="3">
    <source>
        <dbReference type="EMBL" id="ELY63004.1"/>
    </source>
</evidence>